<dbReference type="Gene3D" id="3.40.50.300">
    <property type="entry name" value="P-loop containing nucleotide triphosphate hydrolases"/>
    <property type="match status" value="1"/>
</dbReference>
<dbReference type="GO" id="GO:0016887">
    <property type="term" value="F:ATP hydrolysis activity"/>
    <property type="evidence" value="ECO:0007669"/>
    <property type="project" value="InterPro"/>
</dbReference>
<dbReference type="InterPro" id="IPR027417">
    <property type="entry name" value="P-loop_NTPase"/>
</dbReference>
<gene>
    <name evidence="4" type="ORF">B5E75_11465</name>
</gene>
<comment type="caution">
    <text evidence="4">The sequence shown here is derived from an EMBL/GenBank/DDBJ whole genome shotgun (WGS) entry which is preliminary data.</text>
</comment>
<reference evidence="4 5" key="1">
    <citation type="journal article" date="2018" name="BMC Genomics">
        <title>Whole genome sequencing and function prediction of 133 gut anaerobes isolated from chicken caecum in pure cultures.</title>
        <authorList>
            <person name="Medvecky M."/>
            <person name="Cejkova D."/>
            <person name="Polansky O."/>
            <person name="Karasova D."/>
            <person name="Kubasova T."/>
            <person name="Cizek A."/>
            <person name="Rychlik I."/>
        </authorList>
    </citation>
    <scope>NUCLEOTIDE SEQUENCE [LARGE SCALE GENOMIC DNA]</scope>
    <source>
        <strain evidence="4 5">An13</strain>
    </source>
</reference>
<evidence type="ECO:0000256" key="2">
    <source>
        <dbReference type="ARBA" id="ARBA00022840"/>
    </source>
</evidence>
<name>A0A1Y4SW31_9FIRM</name>
<dbReference type="CDD" id="cd00009">
    <property type="entry name" value="AAA"/>
    <property type="match status" value="1"/>
</dbReference>
<keyword evidence="1" id="KW-0547">Nucleotide-binding</keyword>
<dbReference type="PANTHER" id="PTHR48103:SF2">
    <property type="entry name" value="MIDASIN"/>
    <property type="match status" value="1"/>
</dbReference>
<feature type="domain" description="ATPase dynein-related AAA" evidence="3">
    <location>
        <begin position="293"/>
        <end position="420"/>
    </location>
</feature>
<dbReference type="Proteomes" id="UP000195305">
    <property type="component" value="Unassembled WGS sequence"/>
</dbReference>
<dbReference type="PANTHER" id="PTHR48103">
    <property type="entry name" value="MIDASIN-RELATED"/>
    <property type="match status" value="1"/>
</dbReference>
<dbReference type="SUPFAM" id="SSF52540">
    <property type="entry name" value="P-loop containing nucleoside triphosphate hydrolases"/>
    <property type="match status" value="1"/>
</dbReference>
<sequence length="542" mass="62568">MILDELKQYKPYSISPGYHSEHILYGEKLTLDYIDGTTYTYEYETAKAIMGLVHSQYNNDQVYLFTHEHSLLFQIIHNNQKEAYLEYSLQDQRFIIASAYEKSDSLYRLLLVAINYIYNQYQTETFQDIYENWRHIDMSQHHHANEWDANHYKYVLNIAKRLIQILKDILQLQDCFLSLHYDSVEELLNHLHMTFNTQSLTPVFLFQEDLQHLLLDLQSKQQIYQSLSSSSYTILDVTPLYSTQERMKLPLFLQESIKDNERLYMQNRHFLDQNDFDLIKSFQRGKTWSCLYYGPSGTGKTTKLLCVAGALGLPSLKMVGSRSIDESTLFGKYVLRNGETVFEYGPLSLMMKYGGMFIFDEINMVDSDIISSLNDVLDGTKQKILDNGEIIHAHPLFRFGESMNIGYAGTNEMNLSHKSRIQNKIKISQLPIDKMSHIIVKETGIDDTTATKMASLLDAFHNVIINEGNETTQRIDLRTLLNWANKTVDLDGDVIRASLVTIISELAEEDDEILNLEDARQILATNGPAASVMSLIVHEFVE</sequence>
<dbReference type="InterPro" id="IPR011704">
    <property type="entry name" value="ATPase_dyneun-rel_AAA"/>
</dbReference>
<accession>A0A1Y4SW31</accession>
<dbReference type="AlphaFoldDB" id="A0A1Y4SW31"/>
<organism evidence="4 5">
    <name type="scientific">Massilimicrobiota timonensis</name>
    <dbReference type="NCBI Taxonomy" id="1776392"/>
    <lineage>
        <taxon>Bacteria</taxon>
        <taxon>Bacillati</taxon>
        <taxon>Bacillota</taxon>
        <taxon>Erysipelotrichia</taxon>
        <taxon>Erysipelotrichales</taxon>
        <taxon>Erysipelotrichaceae</taxon>
        <taxon>Massilimicrobiota</taxon>
    </lineage>
</organism>
<keyword evidence="5" id="KW-1185">Reference proteome</keyword>
<proteinExistence type="predicted"/>
<dbReference type="GO" id="GO:0000027">
    <property type="term" value="P:ribosomal large subunit assembly"/>
    <property type="evidence" value="ECO:0007669"/>
    <property type="project" value="TreeGrafter"/>
</dbReference>
<keyword evidence="2" id="KW-0067">ATP-binding</keyword>
<dbReference type="GO" id="GO:0005524">
    <property type="term" value="F:ATP binding"/>
    <property type="evidence" value="ECO:0007669"/>
    <property type="project" value="UniProtKB-KW"/>
</dbReference>
<dbReference type="EMBL" id="NFLJ01000037">
    <property type="protein sequence ID" value="OUQ33152.1"/>
    <property type="molecule type" value="Genomic_DNA"/>
</dbReference>
<evidence type="ECO:0000256" key="1">
    <source>
        <dbReference type="ARBA" id="ARBA00022741"/>
    </source>
</evidence>
<protein>
    <recommendedName>
        <fullName evidence="3">ATPase dynein-related AAA domain-containing protein</fullName>
    </recommendedName>
</protein>
<evidence type="ECO:0000259" key="3">
    <source>
        <dbReference type="Pfam" id="PF07728"/>
    </source>
</evidence>
<dbReference type="OrthoDB" id="9771792at2"/>
<dbReference type="Pfam" id="PF07728">
    <property type="entry name" value="AAA_5"/>
    <property type="match status" value="1"/>
</dbReference>
<evidence type="ECO:0000313" key="5">
    <source>
        <dbReference type="Proteomes" id="UP000195305"/>
    </source>
</evidence>
<dbReference type="RefSeq" id="WP_087359373.1">
    <property type="nucleotide sequence ID" value="NZ_NFLJ01000037.1"/>
</dbReference>
<evidence type="ECO:0000313" key="4">
    <source>
        <dbReference type="EMBL" id="OUQ33152.1"/>
    </source>
</evidence>
<dbReference type="GO" id="GO:0030687">
    <property type="term" value="C:preribosome, large subunit precursor"/>
    <property type="evidence" value="ECO:0007669"/>
    <property type="project" value="TreeGrafter"/>
</dbReference>